<reference evidence="1 2" key="1">
    <citation type="submission" date="2019-09" db="EMBL/GenBank/DDBJ databases">
        <title>Actinomadura physcomitrii sp. nov., a novel actinomycete isolated from moss [Physcomitrium sphaericum (Ludw) Fuernr].</title>
        <authorList>
            <person name="Zhuang X."/>
            <person name="Liu C."/>
        </authorList>
    </citation>
    <scope>NUCLEOTIDE SEQUENCE [LARGE SCALE GENOMIC DNA]</scope>
    <source>
        <strain evidence="1 2">HMC1</strain>
    </source>
</reference>
<dbReference type="Proteomes" id="UP000468735">
    <property type="component" value="Unassembled WGS sequence"/>
</dbReference>
<dbReference type="AlphaFoldDB" id="A0A6H9YT93"/>
<proteinExistence type="predicted"/>
<gene>
    <name evidence="1" type="ORF">F8566_05025</name>
</gene>
<protein>
    <submittedName>
        <fullName evidence="1">Uncharacterized protein</fullName>
    </submittedName>
</protein>
<sequence>MTKYADPQRILQHADDLKSDVIPMVKKAGDTLNKDGTYNLEGGDFSISCVAAGSAYPMALQFAFEDIKMLMKTVQGFAEKVDQAAVTYRKSEQNSTI</sequence>
<dbReference type="OrthoDB" id="3478004at2"/>
<accession>A0A6H9YT93</accession>
<comment type="caution">
    <text evidence="1">The sequence shown here is derived from an EMBL/GenBank/DDBJ whole genome shotgun (WGS) entry which is preliminary data.</text>
</comment>
<keyword evidence="2" id="KW-1185">Reference proteome</keyword>
<evidence type="ECO:0000313" key="2">
    <source>
        <dbReference type="Proteomes" id="UP000468735"/>
    </source>
</evidence>
<dbReference type="EMBL" id="WBMT01000002">
    <property type="protein sequence ID" value="KAB2351590.1"/>
    <property type="molecule type" value="Genomic_DNA"/>
</dbReference>
<dbReference type="RefSeq" id="WP_151558482.1">
    <property type="nucleotide sequence ID" value="NZ_WBMT01000002.1"/>
</dbReference>
<name>A0A6H9YT93_9ACTN</name>
<organism evidence="1 2">
    <name type="scientific">Actinomadura rudentiformis</name>
    <dbReference type="NCBI Taxonomy" id="359158"/>
    <lineage>
        <taxon>Bacteria</taxon>
        <taxon>Bacillati</taxon>
        <taxon>Actinomycetota</taxon>
        <taxon>Actinomycetes</taxon>
        <taxon>Streptosporangiales</taxon>
        <taxon>Thermomonosporaceae</taxon>
        <taxon>Actinomadura</taxon>
    </lineage>
</organism>
<evidence type="ECO:0000313" key="1">
    <source>
        <dbReference type="EMBL" id="KAB2351590.1"/>
    </source>
</evidence>